<accession>A0A4Q2D8L3</accession>
<feature type="compositionally biased region" description="Polar residues" evidence="1">
    <location>
        <begin position="61"/>
        <end position="74"/>
    </location>
</feature>
<dbReference type="AlphaFoldDB" id="A0A4Q2D8L3"/>
<feature type="region of interest" description="Disordered" evidence="1">
    <location>
        <begin position="270"/>
        <end position="305"/>
    </location>
</feature>
<evidence type="ECO:0000256" key="1">
    <source>
        <dbReference type="SAM" id="MobiDB-lite"/>
    </source>
</evidence>
<name>A0A4Q2D8L3_9AGAR</name>
<evidence type="ECO:0000313" key="3">
    <source>
        <dbReference type="Proteomes" id="UP000290288"/>
    </source>
</evidence>
<feature type="region of interest" description="Disordered" evidence="1">
    <location>
        <begin position="1"/>
        <end position="160"/>
    </location>
</feature>
<sequence length="320" mass="34621">MATRSFTVFQDTPSSSDTKAPAQKPVRAPSGILTRSVSSSKANPNLPASDPAVAIDKENYNPFTGQRTSSNTANGEKKRKTTVLATKPHLPIASKKEKGTEPELKKRKTGTAKSKLSSSKKETKTTSSGRKPKRTSPSRRASSLPKVVEEEDDVPATNRAAPEEIAQAAINARCYELTVTPLADVSEAYEANAPSTKQRVCESEQGPFQTVKEPSVEPELRDYFSPEPPSLCSLASSRLGQLLEDPEDKPATHAFSTPERKKIYASFTFASPSPSSKRFRDVYGSSQPASPTRPKASPAASNSVDHDEEAFICTLLLHRS</sequence>
<keyword evidence="3" id="KW-1185">Reference proteome</keyword>
<feature type="region of interest" description="Disordered" evidence="1">
    <location>
        <begin position="192"/>
        <end position="224"/>
    </location>
</feature>
<dbReference type="EMBL" id="SDEE01000498">
    <property type="protein sequence ID" value="RXW15887.1"/>
    <property type="molecule type" value="Genomic_DNA"/>
</dbReference>
<feature type="compositionally biased region" description="Basic and acidic residues" evidence="1">
    <location>
        <begin position="214"/>
        <end position="224"/>
    </location>
</feature>
<gene>
    <name evidence="2" type="ORF">EST38_g9966</name>
</gene>
<feature type="compositionally biased region" description="Polar residues" evidence="1">
    <location>
        <begin position="1"/>
        <end position="18"/>
    </location>
</feature>
<protein>
    <submittedName>
        <fullName evidence="2">Uncharacterized protein</fullName>
    </submittedName>
</protein>
<reference evidence="2 3" key="1">
    <citation type="submission" date="2019-01" db="EMBL/GenBank/DDBJ databases">
        <title>Draft genome sequence of Psathyrella aberdarensis IHI B618.</title>
        <authorList>
            <person name="Buettner E."/>
            <person name="Kellner H."/>
        </authorList>
    </citation>
    <scope>NUCLEOTIDE SEQUENCE [LARGE SCALE GENOMIC DNA]</scope>
    <source>
        <strain evidence="2 3">IHI B618</strain>
    </source>
</reference>
<evidence type="ECO:0000313" key="2">
    <source>
        <dbReference type="EMBL" id="RXW15887.1"/>
    </source>
</evidence>
<feature type="compositionally biased region" description="Basic and acidic residues" evidence="1">
    <location>
        <begin position="94"/>
        <end position="104"/>
    </location>
</feature>
<organism evidence="2 3">
    <name type="scientific">Candolleomyces aberdarensis</name>
    <dbReference type="NCBI Taxonomy" id="2316362"/>
    <lineage>
        <taxon>Eukaryota</taxon>
        <taxon>Fungi</taxon>
        <taxon>Dikarya</taxon>
        <taxon>Basidiomycota</taxon>
        <taxon>Agaricomycotina</taxon>
        <taxon>Agaricomycetes</taxon>
        <taxon>Agaricomycetidae</taxon>
        <taxon>Agaricales</taxon>
        <taxon>Agaricineae</taxon>
        <taxon>Psathyrellaceae</taxon>
        <taxon>Candolleomyces</taxon>
    </lineage>
</organism>
<comment type="caution">
    <text evidence="2">The sequence shown here is derived from an EMBL/GenBank/DDBJ whole genome shotgun (WGS) entry which is preliminary data.</text>
</comment>
<feature type="compositionally biased region" description="Polar residues" evidence="1">
    <location>
        <begin position="33"/>
        <end position="43"/>
    </location>
</feature>
<proteinExistence type="predicted"/>
<dbReference type="STRING" id="2316362.A0A4Q2D8L3"/>
<dbReference type="OrthoDB" id="3265369at2759"/>
<dbReference type="Proteomes" id="UP000290288">
    <property type="component" value="Unassembled WGS sequence"/>
</dbReference>